<dbReference type="EMBL" id="JABEQB010000003">
    <property type="protein sequence ID" value="NNG65929.1"/>
    <property type="molecule type" value="Genomic_DNA"/>
</dbReference>
<evidence type="ECO:0000313" key="2">
    <source>
        <dbReference type="Proteomes" id="UP000529861"/>
    </source>
</evidence>
<name>A0A7Y2L547_9THEO</name>
<gene>
    <name evidence="1" type="ORF">HKI81_01535</name>
</gene>
<sequence length="76" mass="8758">MANPLARVVMDNVAKTVQIQKNTDSYLKEDMFQLSEKEREIIRRLINKSEEVSSLNINKKVVTLRQLADEVKGVIK</sequence>
<reference evidence="1 2" key="1">
    <citation type="submission" date="2020-04" db="EMBL/GenBank/DDBJ databases">
        <title>Draft genome sequence of Caldanaerobacter sunterraneus. strain 1523vc isolated from Griffin hot spring, Kamchatka, Russia.</title>
        <authorList>
            <person name="Toshchakov S.V."/>
            <person name="Podosokorskaya O.A."/>
            <person name="Kublanov I.V."/>
            <person name="Korzhenkov A."/>
            <person name="Patrushev M.V."/>
        </authorList>
    </citation>
    <scope>NUCLEOTIDE SEQUENCE [LARGE SCALE GENOMIC DNA]</scope>
    <source>
        <strain evidence="1 2">1523vc</strain>
    </source>
</reference>
<evidence type="ECO:0000313" key="1">
    <source>
        <dbReference type="EMBL" id="NNG65929.1"/>
    </source>
</evidence>
<protein>
    <submittedName>
        <fullName evidence="1">Uncharacterized protein</fullName>
    </submittedName>
</protein>
<dbReference type="RefSeq" id="WP_170270033.1">
    <property type="nucleotide sequence ID" value="NZ_JABEQB010000003.1"/>
</dbReference>
<comment type="caution">
    <text evidence="1">The sequence shown here is derived from an EMBL/GenBank/DDBJ whole genome shotgun (WGS) entry which is preliminary data.</text>
</comment>
<proteinExistence type="predicted"/>
<dbReference type="AlphaFoldDB" id="A0A7Y2L547"/>
<organism evidence="1 2">
    <name type="scientific">Caldanaerobacter subterraneus</name>
    <dbReference type="NCBI Taxonomy" id="911092"/>
    <lineage>
        <taxon>Bacteria</taxon>
        <taxon>Bacillati</taxon>
        <taxon>Bacillota</taxon>
        <taxon>Clostridia</taxon>
        <taxon>Thermoanaerobacterales</taxon>
        <taxon>Thermoanaerobacteraceae</taxon>
        <taxon>Caldanaerobacter</taxon>
    </lineage>
</organism>
<dbReference type="Proteomes" id="UP000529861">
    <property type="component" value="Unassembled WGS sequence"/>
</dbReference>
<accession>A0A7Y2L547</accession>